<evidence type="ECO:0000313" key="2">
    <source>
        <dbReference type="EMBL" id="TYL36353.1"/>
    </source>
</evidence>
<proteinExistence type="predicted"/>
<protein>
    <submittedName>
        <fullName evidence="2">Uncharacterized protein</fullName>
    </submittedName>
</protein>
<dbReference type="EMBL" id="PHNJ01000019">
    <property type="protein sequence ID" value="TYL36353.1"/>
    <property type="molecule type" value="Genomic_DNA"/>
</dbReference>
<dbReference type="AlphaFoldDB" id="A0A8J8TNI5"/>
<organism evidence="2 3">
    <name type="scientific">Natronococcus pandeyae</name>
    <dbReference type="NCBI Taxonomy" id="2055836"/>
    <lineage>
        <taxon>Archaea</taxon>
        <taxon>Methanobacteriati</taxon>
        <taxon>Methanobacteriota</taxon>
        <taxon>Stenosarchaea group</taxon>
        <taxon>Halobacteria</taxon>
        <taxon>Halobacteriales</taxon>
        <taxon>Natrialbaceae</taxon>
        <taxon>Natronococcus</taxon>
    </lineage>
</organism>
<keyword evidence="3" id="KW-1185">Reference proteome</keyword>
<dbReference type="Proteomes" id="UP000766904">
    <property type="component" value="Unassembled WGS sequence"/>
</dbReference>
<feature type="region of interest" description="Disordered" evidence="1">
    <location>
        <begin position="1"/>
        <end position="37"/>
    </location>
</feature>
<feature type="compositionally biased region" description="Basic and acidic residues" evidence="1">
    <location>
        <begin position="17"/>
        <end position="32"/>
    </location>
</feature>
<gene>
    <name evidence="2" type="ORF">CV102_23135</name>
</gene>
<name>A0A8J8TNI5_9EURY</name>
<comment type="caution">
    <text evidence="2">The sequence shown here is derived from an EMBL/GenBank/DDBJ whole genome shotgun (WGS) entry which is preliminary data.</text>
</comment>
<evidence type="ECO:0000313" key="3">
    <source>
        <dbReference type="Proteomes" id="UP000766904"/>
    </source>
</evidence>
<accession>A0A8J8TNI5</accession>
<evidence type="ECO:0000256" key="1">
    <source>
        <dbReference type="SAM" id="MobiDB-lite"/>
    </source>
</evidence>
<reference evidence="2" key="1">
    <citation type="submission" date="2017-11" db="EMBL/GenBank/DDBJ databases">
        <authorList>
            <person name="Kajale S.C."/>
            <person name="Sharma A."/>
        </authorList>
    </citation>
    <scope>NUCLEOTIDE SEQUENCE</scope>
    <source>
        <strain evidence="2">LS1_42</strain>
    </source>
</reference>
<sequence length="69" mass="7785">MTGVVPIANGSVAVADDDSRHRSNAGRPDDRRRTVRRQYTELGVLEQRGSAYEMTAADTDRWNVRIEHT</sequence>